<reference evidence="2 3" key="1">
    <citation type="journal article" date="2018" name="Mol. Plant">
        <title>The genome of Artemisia annua provides insight into the evolution of Asteraceae family and artemisinin biosynthesis.</title>
        <authorList>
            <person name="Shen Q."/>
            <person name="Zhang L."/>
            <person name="Liao Z."/>
            <person name="Wang S."/>
            <person name="Yan T."/>
            <person name="Shi P."/>
            <person name="Liu M."/>
            <person name="Fu X."/>
            <person name="Pan Q."/>
            <person name="Wang Y."/>
            <person name="Lv Z."/>
            <person name="Lu X."/>
            <person name="Zhang F."/>
            <person name="Jiang W."/>
            <person name="Ma Y."/>
            <person name="Chen M."/>
            <person name="Hao X."/>
            <person name="Li L."/>
            <person name="Tang Y."/>
            <person name="Lv G."/>
            <person name="Zhou Y."/>
            <person name="Sun X."/>
            <person name="Brodelius P.E."/>
            <person name="Rose J.K.C."/>
            <person name="Tang K."/>
        </authorList>
    </citation>
    <scope>NUCLEOTIDE SEQUENCE [LARGE SCALE GENOMIC DNA]</scope>
    <source>
        <strain evidence="3">cv. Huhao1</strain>
        <tissue evidence="2">Leaf</tissue>
    </source>
</reference>
<feature type="compositionally biased region" description="Basic and acidic residues" evidence="1">
    <location>
        <begin position="32"/>
        <end position="60"/>
    </location>
</feature>
<comment type="caution">
    <text evidence="2">The sequence shown here is derived from an EMBL/GenBank/DDBJ whole genome shotgun (WGS) entry which is preliminary data.</text>
</comment>
<evidence type="ECO:0000313" key="3">
    <source>
        <dbReference type="Proteomes" id="UP000245207"/>
    </source>
</evidence>
<gene>
    <name evidence="2" type="ORF">CTI12_AA140440</name>
</gene>
<name>A0A2U1PL86_ARTAN</name>
<proteinExistence type="predicted"/>
<dbReference type="AlphaFoldDB" id="A0A2U1PL86"/>
<protein>
    <submittedName>
        <fullName evidence="2">Uncharacterized protein</fullName>
    </submittedName>
</protein>
<organism evidence="2 3">
    <name type="scientific">Artemisia annua</name>
    <name type="common">Sweet wormwood</name>
    <dbReference type="NCBI Taxonomy" id="35608"/>
    <lineage>
        <taxon>Eukaryota</taxon>
        <taxon>Viridiplantae</taxon>
        <taxon>Streptophyta</taxon>
        <taxon>Embryophyta</taxon>
        <taxon>Tracheophyta</taxon>
        <taxon>Spermatophyta</taxon>
        <taxon>Magnoliopsida</taxon>
        <taxon>eudicotyledons</taxon>
        <taxon>Gunneridae</taxon>
        <taxon>Pentapetalae</taxon>
        <taxon>asterids</taxon>
        <taxon>campanulids</taxon>
        <taxon>Asterales</taxon>
        <taxon>Asteraceae</taxon>
        <taxon>Asteroideae</taxon>
        <taxon>Anthemideae</taxon>
        <taxon>Artemisiinae</taxon>
        <taxon>Artemisia</taxon>
    </lineage>
</organism>
<evidence type="ECO:0000313" key="2">
    <source>
        <dbReference type="EMBL" id="PWA86520.1"/>
    </source>
</evidence>
<evidence type="ECO:0000256" key="1">
    <source>
        <dbReference type="SAM" id="MobiDB-lite"/>
    </source>
</evidence>
<dbReference type="EMBL" id="PKPP01001008">
    <property type="protein sequence ID" value="PWA86520.1"/>
    <property type="molecule type" value="Genomic_DNA"/>
</dbReference>
<dbReference type="Proteomes" id="UP000245207">
    <property type="component" value="Unassembled WGS sequence"/>
</dbReference>
<keyword evidence="3" id="KW-1185">Reference proteome</keyword>
<accession>A0A2U1PL86</accession>
<sequence>MASSKEQALANLFEKIVLQHSNDQFSTSDPVKTNDKVDNKVVDVEKEEKFQLPKDSDQAKDSSNIKLDDDTFVSSLFEQGQSSKESEDEFDPTPIIDWLKFNVGPDDEACQKFLHSFKTKVDKANDLINQLRAMGHDIDDDYVVDLNFFDNE</sequence>
<feature type="region of interest" description="Disordered" evidence="1">
    <location>
        <begin position="24"/>
        <end position="66"/>
    </location>
</feature>